<dbReference type="SUPFAM" id="SSF53850">
    <property type="entry name" value="Periplasmic binding protein-like II"/>
    <property type="match status" value="1"/>
</dbReference>
<comment type="caution">
    <text evidence="6">The sequence shown here is derived from an EMBL/GenBank/DDBJ whole genome shotgun (WGS) entry which is preliminary data.</text>
</comment>
<dbReference type="PROSITE" id="PS51257">
    <property type="entry name" value="PROKAR_LIPOPROTEIN"/>
    <property type="match status" value="1"/>
</dbReference>
<protein>
    <submittedName>
        <fullName evidence="6">Sugar ABC transporter substrate-binding protein</fullName>
    </submittedName>
</protein>
<evidence type="ECO:0000256" key="5">
    <source>
        <dbReference type="ARBA" id="ARBA00023288"/>
    </source>
</evidence>
<dbReference type="Gene3D" id="3.40.190.10">
    <property type="entry name" value="Periplasmic binding protein-like II"/>
    <property type="match status" value="2"/>
</dbReference>
<dbReference type="Pfam" id="PF01547">
    <property type="entry name" value="SBP_bac_1"/>
    <property type="match status" value="1"/>
</dbReference>
<evidence type="ECO:0000256" key="3">
    <source>
        <dbReference type="ARBA" id="ARBA00023136"/>
    </source>
</evidence>
<keyword evidence="5" id="KW-0449">Lipoprotein</keyword>
<dbReference type="PANTHER" id="PTHR43649">
    <property type="entry name" value="ARABINOSE-BINDING PROTEIN-RELATED"/>
    <property type="match status" value="1"/>
</dbReference>
<evidence type="ECO:0000256" key="4">
    <source>
        <dbReference type="ARBA" id="ARBA00023139"/>
    </source>
</evidence>
<dbReference type="Proteomes" id="UP001165041">
    <property type="component" value="Unassembled WGS sequence"/>
</dbReference>
<dbReference type="AlphaFoldDB" id="A0A9W6V4V4"/>
<keyword evidence="3" id="KW-0472">Membrane</keyword>
<evidence type="ECO:0000256" key="1">
    <source>
        <dbReference type="ARBA" id="ARBA00022475"/>
    </source>
</evidence>
<keyword evidence="2" id="KW-0732">Signal</keyword>
<sequence length="438" mass="46988">MRRGWAAVGSATALALVLGGCTGGGGPAPLKGVVAEADRSKVSGSITVLTNRVDQVNSGLLKKYAAEFNKLYPKVKVSFEGLVDYEGEVGKRLAGGDYGDVLLIPDSLPAGQFPSYFAPLGNASELSDTFDYIDYGTVDGRVYGIANIGIASGMVYNKAVWAKAGVTEWPATPEQFLADLQAIKEKTQAIPYYTNYHDGWPLRQWSDAIGVPSCDNTARDRLAATAAPWAPGGDLYAVDGLLYRIVHGKLAEADPRTTDWEQSKKLLGTGRVATMELGSWAVAQMREAARDAGADPDDIGFMPLPVQHDGHFCTVVQPDYKYAVNVHSPHRDAAAAWLEWYVTRSGSAAADESISAVRGAKLPASLQPLDDRAVRMIPQTREQLAKVDAIDRAAGIGLDAPDYRRRLVDLATGAVPGDLDSYFADLNRRWGRAQKAAG</sequence>
<evidence type="ECO:0000313" key="7">
    <source>
        <dbReference type="Proteomes" id="UP001165041"/>
    </source>
</evidence>
<dbReference type="InterPro" id="IPR050490">
    <property type="entry name" value="Bact_solute-bd_prot1"/>
</dbReference>
<dbReference type="RefSeq" id="WP_435053465.1">
    <property type="nucleotide sequence ID" value="NZ_BSSA01000045.1"/>
</dbReference>
<evidence type="ECO:0000313" key="6">
    <source>
        <dbReference type="EMBL" id="GLW75091.1"/>
    </source>
</evidence>
<reference evidence="6" key="1">
    <citation type="submission" date="2023-02" db="EMBL/GenBank/DDBJ databases">
        <title>Kitasatospora phosalacinea NBRC 14627.</title>
        <authorList>
            <person name="Ichikawa N."/>
            <person name="Sato H."/>
            <person name="Tonouchi N."/>
        </authorList>
    </citation>
    <scope>NUCLEOTIDE SEQUENCE</scope>
    <source>
        <strain evidence="6">NBRC 14627</strain>
    </source>
</reference>
<keyword evidence="4" id="KW-0564">Palmitate</keyword>
<accession>A0A9W6V4V4</accession>
<organism evidence="6 7">
    <name type="scientific">Kitasatospora phosalacinea</name>
    <dbReference type="NCBI Taxonomy" id="2065"/>
    <lineage>
        <taxon>Bacteria</taxon>
        <taxon>Bacillati</taxon>
        <taxon>Actinomycetota</taxon>
        <taxon>Actinomycetes</taxon>
        <taxon>Kitasatosporales</taxon>
        <taxon>Streptomycetaceae</taxon>
        <taxon>Kitasatospora</taxon>
    </lineage>
</organism>
<name>A0A9W6V4V4_9ACTN</name>
<gene>
    <name evidence="6" type="ORF">Kpho02_73880</name>
</gene>
<dbReference type="EMBL" id="BSSA01000045">
    <property type="protein sequence ID" value="GLW75091.1"/>
    <property type="molecule type" value="Genomic_DNA"/>
</dbReference>
<proteinExistence type="predicted"/>
<evidence type="ECO:0000256" key="2">
    <source>
        <dbReference type="ARBA" id="ARBA00022729"/>
    </source>
</evidence>
<dbReference type="PANTHER" id="PTHR43649:SF33">
    <property type="entry name" value="POLYGALACTURONAN_RHAMNOGALACTURONAN-BINDING PROTEIN YTCQ"/>
    <property type="match status" value="1"/>
</dbReference>
<keyword evidence="1" id="KW-1003">Cell membrane</keyword>
<dbReference type="InterPro" id="IPR006059">
    <property type="entry name" value="SBP"/>
</dbReference>